<dbReference type="InterPro" id="IPR039440">
    <property type="entry name" value="DUF3850"/>
</dbReference>
<dbReference type="InterPro" id="IPR015947">
    <property type="entry name" value="PUA-like_sf"/>
</dbReference>
<feature type="domain" description="DUF3850" evidence="1">
    <location>
        <begin position="8"/>
        <end position="66"/>
    </location>
</feature>
<dbReference type="EMBL" id="MHRJ01000033">
    <property type="protein sequence ID" value="OHA22011.1"/>
    <property type="molecule type" value="Genomic_DNA"/>
</dbReference>
<accession>A0A1G2MG43</accession>
<dbReference type="Proteomes" id="UP000176493">
    <property type="component" value="Unassembled WGS sequence"/>
</dbReference>
<dbReference type="Pfam" id="PF12961">
    <property type="entry name" value="DUF3850"/>
    <property type="match status" value="1"/>
</dbReference>
<evidence type="ECO:0000313" key="3">
    <source>
        <dbReference type="Proteomes" id="UP000176493"/>
    </source>
</evidence>
<evidence type="ECO:0000313" key="2">
    <source>
        <dbReference type="EMBL" id="OHA22011.1"/>
    </source>
</evidence>
<protein>
    <recommendedName>
        <fullName evidence="1">DUF3850 domain-containing protein</fullName>
    </recommendedName>
</protein>
<proteinExistence type="predicted"/>
<dbReference type="AlphaFoldDB" id="A0A1G2MG43"/>
<sequence>MSREIHKKIWPEFFEKVLSGEKRFELRVADLEISTGDTLVLEEWNPKTKMYTGRSLTKTADYILKSSLDQFGQHDLIEKHGLYVITLE</sequence>
<organism evidence="2 3">
    <name type="scientific">Candidatus Taylorbacteria bacterium RIFCSPHIGHO2_02_49_25</name>
    <dbReference type="NCBI Taxonomy" id="1802305"/>
    <lineage>
        <taxon>Bacteria</taxon>
        <taxon>Candidatus Tayloriibacteriota</taxon>
    </lineage>
</organism>
<name>A0A1G2MG43_9BACT</name>
<dbReference type="SUPFAM" id="SSF88697">
    <property type="entry name" value="PUA domain-like"/>
    <property type="match status" value="1"/>
</dbReference>
<dbReference type="Gene3D" id="2.30.130.30">
    <property type="entry name" value="Hypothetical protein"/>
    <property type="match status" value="1"/>
</dbReference>
<evidence type="ECO:0000259" key="1">
    <source>
        <dbReference type="Pfam" id="PF12961"/>
    </source>
</evidence>
<gene>
    <name evidence="2" type="ORF">A2W52_01290</name>
</gene>
<comment type="caution">
    <text evidence="2">The sequence shown here is derived from an EMBL/GenBank/DDBJ whole genome shotgun (WGS) entry which is preliminary data.</text>
</comment>
<reference evidence="2 3" key="1">
    <citation type="journal article" date="2016" name="Nat. Commun.">
        <title>Thousands of microbial genomes shed light on interconnected biogeochemical processes in an aquifer system.</title>
        <authorList>
            <person name="Anantharaman K."/>
            <person name="Brown C.T."/>
            <person name="Hug L.A."/>
            <person name="Sharon I."/>
            <person name="Castelle C.J."/>
            <person name="Probst A.J."/>
            <person name="Thomas B.C."/>
            <person name="Singh A."/>
            <person name="Wilkins M.J."/>
            <person name="Karaoz U."/>
            <person name="Brodie E.L."/>
            <person name="Williams K.H."/>
            <person name="Hubbard S.S."/>
            <person name="Banfield J.F."/>
        </authorList>
    </citation>
    <scope>NUCLEOTIDE SEQUENCE [LARGE SCALE GENOMIC DNA]</scope>
</reference>